<name>A0A6A7NAZ7_9BURK</name>
<gene>
    <name evidence="1" type="primary">tssG</name>
    <name evidence="1" type="ORF">GEV02_29475</name>
</gene>
<protein>
    <submittedName>
        <fullName evidence="1">Type VI secretion system baseplate subunit TssG</fullName>
    </submittedName>
</protein>
<dbReference type="Pfam" id="PF06996">
    <property type="entry name" value="T6SS_TssG"/>
    <property type="match status" value="1"/>
</dbReference>
<dbReference type="RefSeq" id="WP_152841389.1">
    <property type="nucleotide sequence ID" value="NZ_WHUG01000019.1"/>
</dbReference>
<dbReference type="AlphaFoldDB" id="A0A6A7NAZ7"/>
<sequence>MPASQRRADAGLIGELLAEPQGFEFFQAVRLVEQTRPPRRLRYRNRLSLAFPPNQIENISDDGEGVIRLTPAFMGLLGSHGVLPLHYSERINRYERTHNDGGPRAFLDMLSHRSLGMFYLAWSKHRPECMATQAGEDGFLAMLLALSGTHPDGSVDRETLARYAMQIRSRCVSAPLIAGIYSEYFSVRFVVEQLIGQWLPLTDADQAQLGKAHVDLGAGVMLGERIYSCDARVRLRIGPLGRDAYEDFLPGRCAALRLESMLGLHCGVGMTYEVYLIQRADDVRAPGLDGGCRLGVNTCLVDGPQPQDREELMYLLHT</sequence>
<keyword evidence="2" id="KW-1185">Reference proteome</keyword>
<proteinExistence type="predicted"/>
<dbReference type="Proteomes" id="UP000440498">
    <property type="component" value="Unassembled WGS sequence"/>
</dbReference>
<evidence type="ECO:0000313" key="2">
    <source>
        <dbReference type="Proteomes" id="UP000440498"/>
    </source>
</evidence>
<accession>A0A6A7NAZ7</accession>
<reference evidence="1 2" key="1">
    <citation type="submission" date="2019-10" db="EMBL/GenBank/DDBJ databases">
        <title>Two novel species isolated from a subtropical stream in China.</title>
        <authorList>
            <person name="Lu H."/>
        </authorList>
    </citation>
    <scope>NUCLEOTIDE SEQUENCE [LARGE SCALE GENOMIC DNA]</scope>
    <source>
        <strain evidence="1 2">FT29W</strain>
    </source>
</reference>
<dbReference type="NCBIfam" id="TIGR03347">
    <property type="entry name" value="VI_chp_1"/>
    <property type="match status" value="1"/>
</dbReference>
<dbReference type="PANTHER" id="PTHR35564:SF4">
    <property type="entry name" value="CYTOPLASMIC PROTEIN"/>
    <property type="match status" value="1"/>
</dbReference>
<organism evidence="1 2">
    <name type="scientific">Rugamonas aquatica</name>
    <dbReference type="NCBI Taxonomy" id="2743357"/>
    <lineage>
        <taxon>Bacteria</taxon>
        <taxon>Pseudomonadati</taxon>
        <taxon>Pseudomonadota</taxon>
        <taxon>Betaproteobacteria</taxon>
        <taxon>Burkholderiales</taxon>
        <taxon>Oxalobacteraceae</taxon>
        <taxon>Telluria group</taxon>
        <taxon>Rugamonas</taxon>
    </lineage>
</organism>
<comment type="caution">
    <text evidence="1">The sequence shown here is derived from an EMBL/GenBank/DDBJ whole genome shotgun (WGS) entry which is preliminary data.</text>
</comment>
<evidence type="ECO:0000313" key="1">
    <source>
        <dbReference type="EMBL" id="MQA42275.1"/>
    </source>
</evidence>
<dbReference type="PANTHER" id="PTHR35564">
    <property type="match status" value="1"/>
</dbReference>
<dbReference type="InterPro" id="IPR010732">
    <property type="entry name" value="T6SS_TssG-like"/>
</dbReference>
<dbReference type="EMBL" id="WHUG01000019">
    <property type="protein sequence ID" value="MQA42275.1"/>
    <property type="molecule type" value="Genomic_DNA"/>
</dbReference>